<dbReference type="Pfam" id="PF14625">
    <property type="entry name" value="Lustrin_cystein"/>
    <property type="match status" value="4"/>
</dbReference>
<gene>
    <name evidence="2" type="ORF">CJOHNSTONI_LOCUS5921</name>
</gene>
<feature type="domain" description="BPTI/Kunitz inhibitor" evidence="1">
    <location>
        <begin position="236"/>
        <end position="286"/>
    </location>
</feature>
<dbReference type="PROSITE" id="PS50279">
    <property type="entry name" value="BPTI_KUNITZ_2"/>
    <property type="match status" value="5"/>
</dbReference>
<evidence type="ECO:0000259" key="1">
    <source>
        <dbReference type="PROSITE" id="PS50279"/>
    </source>
</evidence>
<name>A0A8J2Q150_9BILA</name>
<dbReference type="AlphaFoldDB" id="A0A8J2Q150"/>
<dbReference type="SMART" id="SM00289">
    <property type="entry name" value="WR1"/>
    <property type="match status" value="4"/>
</dbReference>
<evidence type="ECO:0000313" key="3">
    <source>
        <dbReference type="Proteomes" id="UP000746747"/>
    </source>
</evidence>
<dbReference type="InterPro" id="IPR053014">
    <property type="entry name" value="Cuticle_assoc_divergent"/>
</dbReference>
<dbReference type="InterPro" id="IPR036880">
    <property type="entry name" value="Kunitz_BPTI_sf"/>
</dbReference>
<dbReference type="Gene3D" id="4.10.410.10">
    <property type="entry name" value="Pancreatic trypsin inhibitor Kunitz domain"/>
    <property type="match status" value="5"/>
</dbReference>
<dbReference type="SUPFAM" id="SSF57362">
    <property type="entry name" value="BPTI-like"/>
    <property type="match status" value="5"/>
</dbReference>
<organism evidence="2 3">
    <name type="scientific">Cercopithifilaria johnstoni</name>
    <dbReference type="NCBI Taxonomy" id="2874296"/>
    <lineage>
        <taxon>Eukaryota</taxon>
        <taxon>Metazoa</taxon>
        <taxon>Ecdysozoa</taxon>
        <taxon>Nematoda</taxon>
        <taxon>Chromadorea</taxon>
        <taxon>Rhabditida</taxon>
        <taxon>Spirurina</taxon>
        <taxon>Spiruromorpha</taxon>
        <taxon>Filarioidea</taxon>
        <taxon>Onchocercidae</taxon>
        <taxon>Cercopithifilaria</taxon>
    </lineage>
</organism>
<dbReference type="SMART" id="SM00131">
    <property type="entry name" value="KU"/>
    <property type="match status" value="5"/>
</dbReference>
<feature type="domain" description="BPTI/Kunitz inhibitor" evidence="1">
    <location>
        <begin position="131"/>
        <end position="181"/>
    </location>
</feature>
<dbReference type="Pfam" id="PF00014">
    <property type="entry name" value="Kunitz_BPTI"/>
    <property type="match status" value="5"/>
</dbReference>
<dbReference type="PANTHER" id="PTHR46339">
    <property type="entry name" value="PROTEIN CBG15282-RELATED"/>
    <property type="match status" value="1"/>
</dbReference>
<dbReference type="InterPro" id="IPR002223">
    <property type="entry name" value="Kunitz_BPTI"/>
</dbReference>
<dbReference type="Proteomes" id="UP000746747">
    <property type="component" value="Unassembled WGS sequence"/>
</dbReference>
<dbReference type="GO" id="GO:0004867">
    <property type="term" value="F:serine-type endopeptidase inhibitor activity"/>
    <property type="evidence" value="ECO:0007669"/>
    <property type="project" value="InterPro"/>
</dbReference>
<dbReference type="InterPro" id="IPR006150">
    <property type="entry name" value="Cys_repeat_1"/>
</dbReference>
<feature type="domain" description="BPTI/Kunitz inhibitor" evidence="1">
    <location>
        <begin position="470"/>
        <end position="520"/>
    </location>
</feature>
<dbReference type="InterPro" id="IPR028150">
    <property type="entry name" value="Lustrin_cystein"/>
</dbReference>
<feature type="domain" description="BPTI/Kunitz inhibitor" evidence="1">
    <location>
        <begin position="344"/>
        <end position="396"/>
    </location>
</feature>
<dbReference type="EMBL" id="CAKAEH010001414">
    <property type="protein sequence ID" value="CAG9535955.1"/>
    <property type="molecule type" value="Genomic_DNA"/>
</dbReference>
<dbReference type="PRINTS" id="PR00759">
    <property type="entry name" value="BASICPTASE"/>
</dbReference>
<sequence length="553" mass="60194">MDYFCHIGDTEETTVCCPGKSDDICNEPRVPGTGQAYLNRYAFTPLTKQCLPFTYTGLGGNENNFLSRASCEATCPVISNPCADGEPAAGKDGQYLICSVSGPNICPVGYWCHVGADIAASLCCPGAQNACILPVAEGSGSATIPRWYFDRRLRQCATFSYTGYGGNQNNFQTLKECQEKCPELTNPCSMGDPAESLDGNILQCSALHPHCPTSYFCNIGVTSETSVCCPSFGEPCLSPLASGTGTASLNRWYFDQTLRQCLQFIYTGIGGNENNFLTAEACIQKCPVLRNPCPLDNITTNKNNMLSLIKCNVRNGYSCPLTYWCHIGGDADTTVCCPGASDPCQLPLSQGIITDNGPYTRWFYDRISGSCKPFQYAGISGNQNNFLTRSDCAKRCPEGRPITLISPISSSLLLSNLPVICPKGMPYQDENQIIPHCSITNPCPTNYFCHIGADISTTVCCKVTTFMSSCSIPVQIGHGTGHMERVYYNAALRQCVPFIYSGMGGNENNFLTLQECIIKCINNKSNVIQQFDIGKFLYSLHGNILKLQIDMID</sequence>
<evidence type="ECO:0000313" key="2">
    <source>
        <dbReference type="EMBL" id="CAG9535955.1"/>
    </source>
</evidence>
<reference evidence="2" key="1">
    <citation type="submission" date="2021-09" db="EMBL/GenBank/DDBJ databases">
        <authorList>
            <consortium name="Pathogen Informatics"/>
        </authorList>
    </citation>
    <scope>NUCLEOTIDE SEQUENCE</scope>
</reference>
<dbReference type="CDD" id="cd22593">
    <property type="entry name" value="Kunitz_conkunitzin"/>
    <property type="match status" value="5"/>
</dbReference>
<dbReference type="OrthoDB" id="4473401at2759"/>
<accession>A0A8J2Q150</accession>
<comment type="caution">
    <text evidence="2">The sequence shown here is derived from an EMBL/GenBank/DDBJ whole genome shotgun (WGS) entry which is preliminary data.</text>
</comment>
<feature type="domain" description="BPTI/Kunitz inhibitor" evidence="1">
    <location>
        <begin position="25"/>
        <end position="75"/>
    </location>
</feature>
<keyword evidence="3" id="KW-1185">Reference proteome</keyword>
<proteinExistence type="predicted"/>
<protein>
    <recommendedName>
        <fullName evidence="1">BPTI/Kunitz inhibitor domain-containing protein</fullName>
    </recommendedName>
</protein>
<dbReference type="PANTHER" id="PTHR46339:SF2">
    <property type="entry name" value="BPTI_KUNITZ INHIBITOR DOMAIN-CONTAINING PROTEIN"/>
    <property type="match status" value="1"/>
</dbReference>